<keyword evidence="1" id="KW-0812">Transmembrane</keyword>
<keyword evidence="3" id="KW-1185">Reference proteome</keyword>
<keyword evidence="1" id="KW-1133">Transmembrane helix</keyword>
<dbReference type="Proteomes" id="UP001519308">
    <property type="component" value="Unassembled WGS sequence"/>
</dbReference>
<sequence>MRKFKYGLIILILIVIAGGCFIKLRKPKVTEVATKNSTSVVEESLKPVVKNVNGINVMIDPRMELLAVVQALGTYDQQFDLITNMSFNYKDDIMKYFSSFSKHEAVKQFDTMSRSGFSFDAPPTAMLYLSNPINIEIKQDFNEELKSRATKESLNKLAKELKNFAVDTKFQEFFNSHRDFYNSVVEKNAEVMGKSNYISYLEQYYGMKQNSYNIILAPMFHNGGFGPSIENENGLYDLYSIEGPNSLKGNIPMFGDEEGFRYLALHEFSHSFVNSLTEENIAEVNKYKKLYEPIQDKMAKQAYSSWDISVNEHIVRAVVARITYINSGSEAYEKVIANEKNRGFQYIDELTKKLEDFEKNRDKYKSFKEFYPELIKAFDKSLKDSNL</sequence>
<evidence type="ECO:0000256" key="1">
    <source>
        <dbReference type="SAM" id="Phobius"/>
    </source>
</evidence>
<evidence type="ECO:0008006" key="4">
    <source>
        <dbReference type="Google" id="ProtNLM"/>
    </source>
</evidence>
<dbReference type="PROSITE" id="PS51257">
    <property type="entry name" value="PROKAR_LIPOPROTEIN"/>
    <property type="match status" value="1"/>
</dbReference>
<accession>A0ABS4K8J9</accession>
<dbReference type="EMBL" id="JAGGLL010000021">
    <property type="protein sequence ID" value="MBP2022924.1"/>
    <property type="molecule type" value="Genomic_DNA"/>
</dbReference>
<name>A0ABS4K8J9_9CLOT</name>
<feature type="transmembrane region" description="Helical" evidence="1">
    <location>
        <begin position="6"/>
        <end position="24"/>
    </location>
</feature>
<protein>
    <recommendedName>
        <fullName evidence="4">DUF4932 domain-containing protein</fullName>
    </recommendedName>
</protein>
<organism evidence="2 3">
    <name type="scientific">Clostridium punense</name>
    <dbReference type="NCBI Taxonomy" id="1054297"/>
    <lineage>
        <taxon>Bacteria</taxon>
        <taxon>Bacillati</taxon>
        <taxon>Bacillota</taxon>
        <taxon>Clostridia</taxon>
        <taxon>Eubacteriales</taxon>
        <taxon>Clostridiaceae</taxon>
        <taxon>Clostridium</taxon>
    </lineage>
</organism>
<evidence type="ECO:0000313" key="3">
    <source>
        <dbReference type="Proteomes" id="UP001519308"/>
    </source>
</evidence>
<evidence type="ECO:0000313" key="2">
    <source>
        <dbReference type="EMBL" id="MBP2022924.1"/>
    </source>
</evidence>
<dbReference type="InterPro" id="IPR032560">
    <property type="entry name" value="DUF4932"/>
</dbReference>
<dbReference type="RefSeq" id="WP_021285635.1">
    <property type="nucleotide sequence ID" value="NZ_JAGGLL010000021.1"/>
</dbReference>
<dbReference type="Pfam" id="PF16286">
    <property type="entry name" value="DUF4932"/>
    <property type="match status" value="1"/>
</dbReference>
<gene>
    <name evidence="2" type="ORF">J2Z44_002749</name>
</gene>
<proteinExistence type="predicted"/>
<comment type="caution">
    <text evidence="2">The sequence shown here is derived from an EMBL/GenBank/DDBJ whole genome shotgun (WGS) entry which is preliminary data.</text>
</comment>
<keyword evidence="1" id="KW-0472">Membrane</keyword>
<reference evidence="2 3" key="1">
    <citation type="submission" date="2021-03" db="EMBL/GenBank/DDBJ databases">
        <title>Genomic Encyclopedia of Type Strains, Phase IV (KMG-IV): sequencing the most valuable type-strain genomes for metagenomic binning, comparative biology and taxonomic classification.</title>
        <authorList>
            <person name="Goeker M."/>
        </authorList>
    </citation>
    <scope>NUCLEOTIDE SEQUENCE [LARGE SCALE GENOMIC DNA]</scope>
    <source>
        <strain evidence="2 3">DSM 28650</strain>
    </source>
</reference>